<feature type="domain" description="Beta-lactamase-related" evidence="3">
    <location>
        <begin position="58"/>
        <end position="369"/>
    </location>
</feature>
<dbReference type="Proteomes" id="UP000308508">
    <property type="component" value="Unassembled WGS sequence"/>
</dbReference>
<keyword evidence="5" id="KW-1185">Reference proteome</keyword>
<dbReference type="Gene3D" id="3.40.710.10">
    <property type="entry name" value="DD-peptidase/beta-lactamase superfamily"/>
    <property type="match status" value="1"/>
</dbReference>
<dbReference type="SUPFAM" id="SSF48452">
    <property type="entry name" value="TPR-like"/>
    <property type="match status" value="1"/>
</dbReference>
<feature type="repeat" description="TPR" evidence="1">
    <location>
        <begin position="455"/>
        <end position="488"/>
    </location>
</feature>
<dbReference type="PROSITE" id="PS50005">
    <property type="entry name" value="TPR"/>
    <property type="match status" value="1"/>
</dbReference>
<name>A0A5R9PIT5_9GAMM</name>
<evidence type="ECO:0000259" key="3">
    <source>
        <dbReference type="Pfam" id="PF00144"/>
    </source>
</evidence>
<keyword evidence="2" id="KW-0732">Signal</keyword>
<keyword evidence="4" id="KW-0378">Hydrolase</keyword>
<keyword evidence="1" id="KW-0802">TPR repeat</keyword>
<reference evidence="4 5" key="1">
    <citation type="submission" date="2019-04" db="EMBL/GenBank/DDBJ databases">
        <authorList>
            <person name="Grouzdev D.S."/>
            <person name="Nazina T.N."/>
        </authorList>
    </citation>
    <scope>NUCLEOTIDE SEQUENCE [LARGE SCALE GENOMIC DNA]</scope>
    <source>
        <strain evidence="4 5">SHC 3-19</strain>
    </source>
</reference>
<dbReference type="Gene3D" id="1.25.40.10">
    <property type="entry name" value="Tetratricopeptide repeat domain"/>
    <property type="match status" value="1"/>
</dbReference>
<dbReference type="PANTHER" id="PTHR46825:SF9">
    <property type="entry name" value="BETA-LACTAMASE-RELATED DOMAIN-CONTAINING PROTEIN"/>
    <property type="match status" value="1"/>
</dbReference>
<protein>
    <submittedName>
        <fullName evidence="4">Serine hydrolase</fullName>
    </submittedName>
</protein>
<dbReference type="InterPro" id="IPR011990">
    <property type="entry name" value="TPR-like_helical_dom_sf"/>
</dbReference>
<dbReference type="GO" id="GO:0016787">
    <property type="term" value="F:hydrolase activity"/>
    <property type="evidence" value="ECO:0007669"/>
    <property type="project" value="UniProtKB-KW"/>
</dbReference>
<dbReference type="RefSeq" id="WP_138346442.1">
    <property type="nucleotide sequence ID" value="NZ_SROY01000001.1"/>
</dbReference>
<feature type="signal peptide" evidence="2">
    <location>
        <begin position="1"/>
        <end position="31"/>
    </location>
</feature>
<feature type="chain" id="PRO_5024328124" evidence="2">
    <location>
        <begin position="32"/>
        <end position="502"/>
    </location>
</feature>
<organism evidence="4 5">
    <name type="scientific">Thermomonas fusca</name>
    <dbReference type="NCBI Taxonomy" id="215690"/>
    <lineage>
        <taxon>Bacteria</taxon>
        <taxon>Pseudomonadati</taxon>
        <taxon>Pseudomonadota</taxon>
        <taxon>Gammaproteobacteria</taxon>
        <taxon>Lysobacterales</taxon>
        <taxon>Lysobacteraceae</taxon>
        <taxon>Thermomonas</taxon>
    </lineage>
</organism>
<evidence type="ECO:0000256" key="2">
    <source>
        <dbReference type="SAM" id="SignalP"/>
    </source>
</evidence>
<gene>
    <name evidence="4" type="ORF">E5S66_00290</name>
</gene>
<evidence type="ECO:0000256" key="1">
    <source>
        <dbReference type="PROSITE-ProRule" id="PRU00339"/>
    </source>
</evidence>
<proteinExistence type="predicted"/>
<accession>A0A5R9PIT5</accession>
<sequence length="502" mass="54237">MATRSALPAAIRAALPRLLALALPLAGAVQAQVPDADAAAAALQGYFSQCHAVHVCNGSVLVARDGKVLYAAAFGDAGAAGQGPLTTAHAFDIGSISKQFTAAAILRLAERGKLRLDDAVADHLPGFPYPRMTLRQLLNHTSGVPDVMAHYTQVLRGGKFTAPLLAADAVQVLATSGKAPKSAPGERFEYSNTGYLLLAQVVAHVSGQPFATFLQREFFEPLGMSHTRVRMPDNETGIAPRAYGFTLTSDGQRRPQDQIPGFYMLGAGGIYSTTGDLLLWSKALRQGKAMSADGWREATTLLRLNDGSSVPYGFGLGLRTSPLQQPRIEHGGHWRAFKADLARFPSQDSDVVLLSNNGEDDSVDAARDAVEAILAGKPYQPVKEPIDWPLRERLQRDDAETLRRWLDAQRNAKPARYDVPENRLNDIGYRLIEAKQIDKALAVMRFNQEAHPDSMNALDSLADAYLAAGDRDAAIAQAKRMLALKPESRAAQDKLEALVEGR</sequence>
<dbReference type="InterPro" id="IPR012338">
    <property type="entry name" value="Beta-lactam/transpept-like"/>
</dbReference>
<dbReference type="PANTHER" id="PTHR46825">
    <property type="entry name" value="D-ALANYL-D-ALANINE-CARBOXYPEPTIDASE/ENDOPEPTIDASE AMPH"/>
    <property type="match status" value="1"/>
</dbReference>
<dbReference type="AlphaFoldDB" id="A0A5R9PIT5"/>
<dbReference type="EMBL" id="SROY01000001">
    <property type="protein sequence ID" value="TLX22510.1"/>
    <property type="molecule type" value="Genomic_DNA"/>
</dbReference>
<dbReference type="InterPro" id="IPR001466">
    <property type="entry name" value="Beta-lactam-related"/>
</dbReference>
<evidence type="ECO:0000313" key="4">
    <source>
        <dbReference type="EMBL" id="TLX22510.1"/>
    </source>
</evidence>
<comment type="caution">
    <text evidence="4">The sequence shown here is derived from an EMBL/GenBank/DDBJ whole genome shotgun (WGS) entry which is preliminary data.</text>
</comment>
<dbReference type="InterPro" id="IPR050491">
    <property type="entry name" value="AmpC-like"/>
</dbReference>
<dbReference type="InterPro" id="IPR019734">
    <property type="entry name" value="TPR_rpt"/>
</dbReference>
<dbReference type="SUPFAM" id="SSF56601">
    <property type="entry name" value="beta-lactamase/transpeptidase-like"/>
    <property type="match status" value="1"/>
</dbReference>
<evidence type="ECO:0000313" key="5">
    <source>
        <dbReference type="Proteomes" id="UP000308508"/>
    </source>
</evidence>
<dbReference type="Pfam" id="PF00144">
    <property type="entry name" value="Beta-lactamase"/>
    <property type="match status" value="1"/>
</dbReference>